<comment type="caution">
    <text evidence="5">Lacks conserved residue(s) required for the propagation of feature annotation.</text>
</comment>
<dbReference type="InterPro" id="IPR023267">
    <property type="entry name" value="RCMT"/>
</dbReference>
<dbReference type="InterPro" id="IPR006027">
    <property type="entry name" value="NusB_RsmB_TIM44"/>
</dbReference>
<sequence length="455" mass="50366">MAGKQIQTQALQQLMPPFANPRIAVAASIARIVDRFPNLPPTPLDTTGLSHLDTALATAIHRTVLQRYITLEFIVSQYLKGKPFSALEAPVRAILLSGAAQLVFMTRLPAYAVVDESVKMTRTHVRAKAAGLVNAVLRRVAEVVEGYDPDEPWRPAADALPLEAGTLKLKQPLLPDPNDLVANLALATSHPRRLPRRWIEAYGAEEATMLCQHNILTPPTLVVTEAEFEADPESNDYDIHTTPNCLVWRSTHAELVAFLAQSHHRRVQDPAHTKAVRSTADLPIKSALDFCAGRGTKTRQLANLHPEAKIISTDVDDKRRRDLSQIPDEFPNVQVVEPEALPAEEFDLLLLDVPCSNSAVLARRPEARYRLNDQSLKELVSLQHEIITELFGHVRDGGYILYTTCSLESEENQQQTQYILDTTGGSLVRETAIFPAGTTPPTYHDGSYHALIQLP</sequence>
<dbReference type="InterPro" id="IPR001678">
    <property type="entry name" value="MeTrfase_RsmB-F_NOP2_dom"/>
</dbReference>
<proteinExistence type="inferred from homology"/>
<dbReference type="Gene3D" id="1.10.940.10">
    <property type="entry name" value="NusB-like"/>
    <property type="match status" value="1"/>
</dbReference>
<dbReference type="PANTHER" id="PTHR22807">
    <property type="entry name" value="NOP2 YEAST -RELATED NOL1/NOP2/FMU SUN DOMAIN-CONTAINING"/>
    <property type="match status" value="1"/>
</dbReference>
<dbReference type="PRINTS" id="PR02008">
    <property type="entry name" value="RCMTFAMILY"/>
</dbReference>
<dbReference type="Proteomes" id="UP000317369">
    <property type="component" value="Chromosome"/>
</dbReference>
<comment type="similarity">
    <text evidence="5">Belongs to the class I-like SAM-binding methyltransferase superfamily. RsmB/NOP family.</text>
</comment>
<keyword evidence="3 5" id="KW-0949">S-adenosyl-L-methionine</keyword>
<dbReference type="InterPro" id="IPR029063">
    <property type="entry name" value="SAM-dependent_MTases_sf"/>
</dbReference>
<evidence type="ECO:0000313" key="7">
    <source>
        <dbReference type="EMBL" id="QDU33342.1"/>
    </source>
</evidence>
<reference evidence="7 8" key="1">
    <citation type="submission" date="2019-02" db="EMBL/GenBank/DDBJ databases">
        <title>Deep-cultivation of Planctomycetes and their phenomic and genomic characterization uncovers novel biology.</title>
        <authorList>
            <person name="Wiegand S."/>
            <person name="Jogler M."/>
            <person name="Boedeker C."/>
            <person name="Pinto D."/>
            <person name="Vollmers J."/>
            <person name="Rivas-Marin E."/>
            <person name="Kohn T."/>
            <person name="Peeters S.H."/>
            <person name="Heuer A."/>
            <person name="Rast P."/>
            <person name="Oberbeckmann S."/>
            <person name="Bunk B."/>
            <person name="Jeske O."/>
            <person name="Meyerdierks A."/>
            <person name="Storesund J.E."/>
            <person name="Kallscheuer N."/>
            <person name="Luecker S."/>
            <person name="Lage O.M."/>
            <person name="Pohl T."/>
            <person name="Merkel B.J."/>
            <person name="Hornburger P."/>
            <person name="Mueller R.-W."/>
            <person name="Bruemmer F."/>
            <person name="Labrenz M."/>
            <person name="Spormann A.M."/>
            <person name="Op den Camp H."/>
            <person name="Overmann J."/>
            <person name="Amann R."/>
            <person name="Jetten M.S.M."/>
            <person name="Mascher T."/>
            <person name="Medema M.H."/>
            <person name="Devos D.P."/>
            <person name="Kaster A.-K."/>
            <person name="Ovreas L."/>
            <person name="Rohde M."/>
            <person name="Galperin M.Y."/>
            <person name="Jogler C."/>
        </authorList>
    </citation>
    <scope>NUCLEOTIDE SEQUENCE [LARGE SCALE GENOMIC DNA]</scope>
    <source>
        <strain evidence="7 8">KS4</strain>
    </source>
</reference>
<feature type="domain" description="SAM-dependent MTase RsmB/NOP-type" evidence="6">
    <location>
        <begin position="182"/>
        <end position="455"/>
    </location>
</feature>
<evidence type="ECO:0000259" key="6">
    <source>
        <dbReference type="PROSITE" id="PS51686"/>
    </source>
</evidence>
<dbReference type="SUPFAM" id="SSF48013">
    <property type="entry name" value="NusB-like"/>
    <property type="match status" value="1"/>
</dbReference>
<keyword evidence="1 5" id="KW-0489">Methyltransferase</keyword>
<feature type="binding site" evidence="5">
    <location>
        <position position="352"/>
    </location>
    <ligand>
        <name>S-adenosyl-L-methionine</name>
        <dbReference type="ChEBI" id="CHEBI:59789"/>
    </ligand>
</feature>
<dbReference type="InterPro" id="IPR035926">
    <property type="entry name" value="NusB-like_sf"/>
</dbReference>
<evidence type="ECO:0000256" key="3">
    <source>
        <dbReference type="ARBA" id="ARBA00022691"/>
    </source>
</evidence>
<dbReference type="PANTHER" id="PTHR22807:SF61">
    <property type="entry name" value="NOL1_NOP2_SUN FAMILY PROTEIN _ ANTITERMINATION NUSB DOMAIN-CONTAINING PROTEIN"/>
    <property type="match status" value="1"/>
</dbReference>
<evidence type="ECO:0000256" key="5">
    <source>
        <dbReference type="PROSITE-ProRule" id="PRU01023"/>
    </source>
</evidence>
<dbReference type="SUPFAM" id="SSF53335">
    <property type="entry name" value="S-adenosyl-L-methionine-dependent methyltransferases"/>
    <property type="match status" value="1"/>
</dbReference>
<dbReference type="PROSITE" id="PS51686">
    <property type="entry name" value="SAM_MT_RSMB_NOP"/>
    <property type="match status" value="1"/>
</dbReference>
<protein>
    <submittedName>
        <fullName evidence="7">Ribosomal RNA small subunit methyltransferase B</fullName>
        <ecNumber evidence="7">2.1.1.176</ecNumber>
    </submittedName>
</protein>
<feature type="binding site" evidence="5">
    <location>
        <position position="314"/>
    </location>
    <ligand>
        <name>S-adenosyl-L-methionine</name>
        <dbReference type="ChEBI" id="CHEBI:59789"/>
    </ligand>
</feature>
<keyword evidence="8" id="KW-1185">Reference proteome</keyword>
<dbReference type="Pfam" id="PF01189">
    <property type="entry name" value="Methyltr_RsmB-F"/>
    <property type="match status" value="1"/>
</dbReference>
<evidence type="ECO:0000256" key="1">
    <source>
        <dbReference type="ARBA" id="ARBA00022603"/>
    </source>
</evidence>
<keyword evidence="2 5" id="KW-0808">Transferase</keyword>
<accession>A0A517YT51</accession>
<evidence type="ECO:0000313" key="8">
    <source>
        <dbReference type="Proteomes" id="UP000317369"/>
    </source>
</evidence>
<gene>
    <name evidence="7" type="primary">rsmB</name>
    <name evidence="7" type="ORF">KS4_13880</name>
</gene>
<dbReference type="InterPro" id="IPR049560">
    <property type="entry name" value="MeTrfase_RsmB-F_NOP2_cat"/>
</dbReference>
<dbReference type="KEGG" id="pcor:KS4_13880"/>
<evidence type="ECO:0000256" key="4">
    <source>
        <dbReference type="ARBA" id="ARBA00022884"/>
    </source>
</evidence>
<dbReference type="RefSeq" id="WP_145076302.1">
    <property type="nucleotide sequence ID" value="NZ_CP036425.1"/>
</dbReference>
<name>A0A517YT51_9BACT</name>
<dbReference type="GO" id="GO:0001510">
    <property type="term" value="P:RNA methylation"/>
    <property type="evidence" value="ECO:0007669"/>
    <property type="project" value="InterPro"/>
</dbReference>
<dbReference type="AlphaFoldDB" id="A0A517YT51"/>
<keyword evidence="4 5" id="KW-0694">RNA-binding</keyword>
<dbReference type="Gene3D" id="3.40.50.150">
    <property type="entry name" value="Vaccinia Virus protein VP39"/>
    <property type="match status" value="1"/>
</dbReference>
<dbReference type="GO" id="GO:0003723">
    <property type="term" value="F:RNA binding"/>
    <property type="evidence" value="ECO:0007669"/>
    <property type="project" value="UniProtKB-UniRule"/>
</dbReference>
<dbReference type="GO" id="GO:0006355">
    <property type="term" value="P:regulation of DNA-templated transcription"/>
    <property type="evidence" value="ECO:0007669"/>
    <property type="project" value="InterPro"/>
</dbReference>
<feature type="active site" description="Nucleophile" evidence="5">
    <location>
        <position position="405"/>
    </location>
</feature>
<dbReference type="GO" id="GO:0008173">
    <property type="term" value="F:RNA methyltransferase activity"/>
    <property type="evidence" value="ECO:0007669"/>
    <property type="project" value="InterPro"/>
</dbReference>
<organism evidence="7 8">
    <name type="scientific">Poriferisphaera corsica</name>
    <dbReference type="NCBI Taxonomy" id="2528020"/>
    <lineage>
        <taxon>Bacteria</taxon>
        <taxon>Pseudomonadati</taxon>
        <taxon>Planctomycetota</taxon>
        <taxon>Phycisphaerae</taxon>
        <taxon>Phycisphaerales</taxon>
        <taxon>Phycisphaeraceae</taxon>
        <taxon>Poriferisphaera</taxon>
    </lineage>
</organism>
<dbReference type="EC" id="2.1.1.176" evidence="7"/>
<dbReference type="OrthoDB" id="9810297at2"/>
<evidence type="ECO:0000256" key="2">
    <source>
        <dbReference type="ARBA" id="ARBA00022679"/>
    </source>
</evidence>
<dbReference type="EMBL" id="CP036425">
    <property type="protein sequence ID" value="QDU33342.1"/>
    <property type="molecule type" value="Genomic_DNA"/>
</dbReference>
<dbReference type="Pfam" id="PF01029">
    <property type="entry name" value="NusB"/>
    <property type="match status" value="1"/>
</dbReference>